<comment type="caution">
    <text evidence="1">The sequence shown here is derived from an EMBL/GenBank/DDBJ whole genome shotgun (WGS) entry which is preliminary data.</text>
</comment>
<name>A0AAW2VVP4_9LAMI</name>
<dbReference type="AlphaFoldDB" id="A0AAW2VVP4"/>
<evidence type="ECO:0000313" key="1">
    <source>
        <dbReference type="EMBL" id="KAL0433779.1"/>
    </source>
</evidence>
<reference evidence="1" key="2">
    <citation type="journal article" date="2024" name="Plant">
        <title>Genomic evolution and insights into agronomic trait innovations of Sesamum species.</title>
        <authorList>
            <person name="Miao H."/>
            <person name="Wang L."/>
            <person name="Qu L."/>
            <person name="Liu H."/>
            <person name="Sun Y."/>
            <person name="Le M."/>
            <person name="Wang Q."/>
            <person name="Wei S."/>
            <person name="Zheng Y."/>
            <person name="Lin W."/>
            <person name="Duan Y."/>
            <person name="Cao H."/>
            <person name="Xiong S."/>
            <person name="Wang X."/>
            <person name="Wei L."/>
            <person name="Li C."/>
            <person name="Ma Q."/>
            <person name="Ju M."/>
            <person name="Zhao R."/>
            <person name="Li G."/>
            <person name="Mu C."/>
            <person name="Tian Q."/>
            <person name="Mei H."/>
            <person name="Zhang T."/>
            <person name="Gao T."/>
            <person name="Zhang H."/>
        </authorList>
    </citation>
    <scope>NUCLEOTIDE SEQUENCE</scope>
    <source>
        <strain evidence="1">KEN1</strain>
    </source>
</reference>
<organism evidence="1">
    <name type="scientific">Sesamum latifolium</name>
    <dbReference type="NCBI Taxonomy" id="2727402"/>
    <lineage>
        <taxon>Eukaryota</taxon>
        <taxon>Viridiplantae</taxon>
        <taxon>Streptophyta</taxon>
        <taxon>Embryophyta</taxon>
        <taxon>Tracheophyta</taxon>
        <taxon>Spermatophyta</taxon>
        <taxon>Magnoliopsida</taxon>
        <taxon>eudicotyledons</taxon>
        <taxon>Gunneridae</taxon>
        <taxon>Pentapetalae</taxon>
        <taxon>asterids</taxon>
        <taxon>lamiids</taxon>
        <taxon>Lamiales</taxon>
        <taxon>Pedaliaceae</taxon>
        <taxon>Sesamum</taxon>
    </lineage>
</organism>
<dbReference type="EMBL" id="JACGWN010000009">
    <property type="protein sequence ID" value="KAL0433779.1"/>
    <property type="molecule type" value="Genomic_DNA"/>
</dbReference>
<gene>
    <name evidence="1" type="ORF">Slati_2712200</name>
</gene>
<sequence>MRELDKLHSAEEIRWKQRSKAAWLAEGNRNTAFFHAKASPRRRVNHIDRIRNEMGSWCHEEEEVQGVIQRYFHSIFSSEHPINDELEKAIEAVPSRVTEDMNQLLLEHYTVEEGKSALTQIIYLDGYKL</sequence>
<proteinExistence type="predicted"/>
<accession>A0AAW2VVP4</accession>
<protein>
    <submittedName>
        <fullName evidence="1">Uncharacterized protein</fullName>
    </submittedName>
</protein>
<reference evidence="1" key="1">
    <citation type="submission" date="2020-06" db="EMBL/GenBank/DDBJ databases">
        <authorList>
            <person name="Li T."/>
            <person name="Hu X."/>
            <person name="Zhang T."/>
            <person name="Song X."/>
            <person name="Zhang H."/>
            <person name="Dai N."/>
            <person name="Sheng W."/>
            <person name="Hou X."/>
            <person name="Wei L."/>
        </authorList>
    </citation>
    <scope>NUCLEOTIDE SEQUENCE</scope>
    <source>
        <strain evidence="1">KEN1</strain>
        <tissue evidence="1">Leaf</tissue>
    </source>
</reference>